<evidence type="ECO:0000256" key="4">
    <source>
        <dbReference type="ARBA" id="ARBA00005420"/>
    </source>
</evidence>
<evidence type="ECO:0000256" key="12">
    <source>
        <dbReference type="ARBA" id="ARBA00023098"/>
    </source>
</evidence>
<protein>
    <recommendedName>
        <fullName evidence="5">diacylglycerol O-acyltransferase</fullName>
        <ecNumber evidence="5">2.3.1.20</ecNumber>
    </recommendedName>
</protein>
<dbReference type="InterPro" id="IPR007130">
    <property type="entry name" value="DAGAT"/>
</dbReference>
<keyword evidence="8" id="KW-0812">Transmembrane</keyword>
<evidence type="ECO:0000256" key="3">
    <source>
        <dbReference type="ARBA" id="ARBA00005189"/>
    </source>
</evidence>
<dbReference type="GO" id="GO:0004144">
    <property type="term" value="F:diacylglycerol O-acyltransferase activity"/>
    <property type="evidence" value="ECO:0007669"/>
    <property type="project" value="UniProtKB-EC"/>
</dbReference>
<evidence type="ECO:0000256" key="6">
    <source>
        <dbReference type="ARBA" id="ARBA00022516"/>
    </source>
</evidence>
<evidence type="ECO:0000313" key="16">
    <source>
        <dbReference type="Proteomes" id="UP000655588"/>
    </source>
</evidence>
<dbReference type="GO" id="GO:0019432">
    <property type="term" value="P:triglyceride biosynthetic process"/>
    <property type="evidence" value="ECO:0007669"/>
    <property type="project" value="TreeGrafter"/>
</dbReference>
<keyword evidence="13" id="KW-0472">Membrane</keyword>
<reference evidence="15" key="1">
    <citation type="submission" date="2019-11" db="EMBL/GenBank/DDBJ databases">
        <title>The nuclear and mitochondrial genomes of Frieseomelitta varia - a highly eusocial stingless bee (Meliponini) with a permanently sterile worker caste.</title>
        <authorList>
            <person name="Freitas F.C.P."/>
            <person name="Lourenco A.P."/>
            <person name="Nunes F.M.F."/>
            <person name="Paschoal A.R."/>
            <person name="Abreu F.C.P."/>
            <person name="Barbin F.O."/>
            <person name="Bataglia L."/>
            <person name="Cardoso-Junior C.A.M."/>
            <person name="Cervoni M.S."/>
            <person name="Silva S.R."/>
            <person name="Dalarmi F."/>
            <person name="Del Lama M.A."/>
            <person name="Depintor T.S."/>
            <person name="Ferreira K.M."/>
            <person name="Goria P.S."/>
            <person name="Jaskot M.C."/>
            <person name="Lago D.C."/>
            <person name="Luna-Lucena D."/>
            <person name="Moda L.M."/>
            <person name="Nascimento L."/>
            <person name="Pedrino M."/>
            <person name="Rabico F.O."/>
            <person name="Sanches F.C."/>
            <person name="Santos D.E."/>
            <person name="Santos C.G."/>
            <person name="Vieira J."/>
            <person name="Lopes T.F."/>
            <person name="Barchuk A.R."/>
            <person name="Hartfelder K."/>
            <person name="Simoes Z.L.P."/>
            <person name="Bitondi M.M.G."/>
            <person name="Pinheiro D.G."/>
        </authorList>
    </citation>
    <scope>NUCLEOTIDE SEQUENCE</scope>
    <source>
        <strain evidence="15">USP_RPSP 00005682</strain>
        <tissue evidence="15">Whole individual</tissue>
    </source>
</reference>
<keyword evidence="14" id="KW-0012">Acyltransferase</keyword>
<dbReference type="Pfam" id="PF03982">
    <property type="entry name" value="DAGAT"/>
    <property type="match status" value="1"/>
</dbReference>
<evidence type="ECO:0000256" key="1">
    <source>
        <dbReference type="ARBA" id="ARBA00004477"/>
    </source>
</evidence>
<dbReference type="EC" id="2.3.1.20" evidence="5"/>
<evidence type="ECO:0000256" key="14">
    <source>
        <dbReference type="ARBA" id="ARBA00023315"/>
    </source>
</evidence>
<dbReference type="GO" id="GO:0005789">
    <property type="term" value="C:endoplasmic reticulum membrane"/>
    <property type="evidence" value="ECO:0007669"/>
    <property type="project" value="UniProtKB-SubCell"/>
</dbReference>
<comment type="subcellular location">
    <subcellularLocation>
        <location evidence="1">Endoplasmic reticulum membrane</location>
        <topology evidence="1">Multi-pass membrane protein</topology>
    </subcellularLocation>
</comment>
<comment type="caution">
    <text evidence="15">The sequence shown here is derived from an EMBL/GenBank/DDBJ whole genome shotgun (WGS) entry which is preliminary data.</text>
</comment>
<evidence type="ECO:0000256" key="13">
    <source>
        <dbReference type="ARBA" id="ARBA00023136"/>
    </source>
</evidence>
<comment type="pathway">
    <text evidence="3">Lipid metabolism.</text>
</comment>
<keyword evidence="10" id="KW-0256">Endoplasmic reticulum</keyword>
<dbReference type="PANTHER" id="PTHR12317">
    <property type="entry name" value="DIACYLGLYCEROL O-ACYLTRANSFERASE"/>
    <property type="match status" value="1"/>
</dbReference>
<dbReference type="PANTHER" id="PTHR12317:SF0">
    <property type="entry name" value="ACYLTRANSFERASE"/>
    <property type="match status" value="1"/>
</dbReference>
<organism evidence="15 16">
    <name type="scientific">Frieseomelitta varia</name>
    <dbReference type="NCBI Taxonomy" id="561572"/>
    <lineage>
        <taxon>Eukaryota</taxon>
        <taxon>Metazoa</taxon>
        <taxon>Ecdysozoa</taxon>
        <taxon>Arthropoda</taxon>
        <taxon>Hexapoda</taxon>
        <taxon>Insecta</taxon>
        <taxon>Pterygota</taxon>
        <taxon>Neoptera</taxon>
        <taxon>Endopterygota</taxon>
        <taxon>Hymenoptera</taxon>
        <taxon>Apocrita</taxon>
        <taxon>Aculeata</taxon>
        <taxon>Apoidea</taxon>
        <taxon>Anthophila</taxon>
        <taxon>Apidae</taxon>
        <taxon>Frieseomelitta</taxon>
    </lineage>
</organism>
<comment type="similarity">
    <text evidence="4">Belongs to the diacylglycerol acyltransferase family.</text>
</comment>
<keyword evidence="12" id="KW-0443">Lipid metabolism</keyword>
<dbReference type="AlphaFoldDB" id="A0A833RN39"/>
<keyword evidence="11" id="KW-1133">Transmembrane helix</keyword>
<dbReference type="EMBL" id="WNWW01001373">
    <property type="protein sequence ID" value="KAF3419826.1"/>
    <property type="molecule type" value="Genomic_DNA"/>
</dbReference>
<evidence type="ECO:0000256" key="5">
    <source>
        <dbReference type="ARBA" id="ARBA00013244"/>
    </source>
</evidence>
<evidence type="ECO:0000256" key="8">
    <source>
        <dbReference type="ARBA" id="ARBA00022692"/>
    </source>
</evidence>
<proteinExistence type="inferred from homology"/>
<evidence type="ECO:0000256" key="10">
    <source>
        <dbReference type="ARBA" id="ARBA00022824"/>
    </source>
</evidence>
<evidence type="ECO:0000256" key="9">
    <source>
        <dbReference type="ARBA" id="ARBA00022798"/>
    </source>
</evidence>
<dbReference type="GO" id="GO:0006071">
    <property type="term" value="P:glycerol metabolic process"/>
    <property type="evidence" value="ECO:0007669"/>
    <property type="project" value="UniProtKB-KW"/>
</dbReference>
<name>A0A833RN39_9HYME</name>
<keyword evidence="9" id="KW-0319">Glycerol metabolism</keyword>
<gene>
    <name evidence="15" type="ORF">E2986_14058</name>
</gene>
<keyword evidence="7" id="KW-0808">Transferase</keyword>
<evidence type="ECO:0000313" key="15">
    <source>
        <dbReference type="EMBL" id="KAF3419826.1"/>
    </source>
</evidence>
<accession>A0A833RN39</accession>
<evidence type="ECO:0000256" key="7">
    <source>
        <dbReference type="ARBA" id="ARBA00022679"/>
    </source>
</evidence>
<evidence type="ECO:0000256" key="2">
    <source>
        <dbReference type="ARBA" id="ARBA00004771"/>
    </source>
</evidence>
<evidence type="ECO:0000256" key="11">
    <source>
        <dbReference type="ARBA" id="ARBA00022989"/>
    </source>
</evidence>
<keyword evidence="6" id="KW-0444">Lipid biosynthesis</keyword>
<keyword evidence="16" id="KW-1185">Reference proteome</keyword>
<dbReference type="Proteomes" id="UP000655588">
    <property type="component" value="Unassembled WGS sequence"/>
</dbReference>
<comment type="pathway">
    <text evidence="2">Glycerolipid metabolism; triacylglycerol biosynthesis.</text>
</comment>
<sequence length="155" mass="18211">MQFTRKVHESTGTFLRKFNFEYFVCKPEFNNVTCVNYQIFGNTAQFKQWFRTCAMNRYICSYFPIKLVKTTDLDPNKSYLFCNFPHGIVSTGVCVAFGTDAAGYSEIFPGIEIRVVILDRHFKTPMFREYCRITCTYHLEIVVQSSCKKYIHTHN</sequence>